<dbReference type="InterPro" id="IPR059020">
    <property type="entry name" value="CapW_CTD"/>
</dbReference>
<keyword evidence="5" id="KW-1185">Reference proteome</keyword>
<dbReference type="RefSeq" id="WP_080914775.1">
    <property type="nucleotide sequence ID" value="NZ_CP020472.1"/>
</dbReference>
<name>A0ABN4Y8W6_9GAMM</name>
<evidence type="ECO:0000259" key="1">
    <source>
        <dbReference type="Pfam" id="PF13280"/>
    </source>
</evidence>
<feature type="domain" description="WYL" evidence="1">
    <location>
        <begin position="127"/>
        <end position="198"/>
    </location>
</feature>
<gene>
    <name evidence="4" type="ORF">SJ2017_0514</name>
</gene>
<dbReference type="Pfam" id="PF26109">
    <property type="entry name" value="WHD_BrxR"/>
    <property type="match status" value="1"/>
</dbReference>
<organism evidence="4 5">
    <name type="scientific">Shewanella japonica</name>
    <dbReference type="NCBI Taxonomy" id="93973"/>
    <lineage>
        <taxon>Bacteria</taxon>
        <taxon>Pseudomonadati</taxon>
        <taxon>Pseudomonadota</taxon>
        <taxon>Gammaproteobacteria</taxon>
        <taxon>Alteromonadales</taxon>
        <taxon>Shewanellaceae</taxon>
        <taxon>Shewanella</taxon>
    </lineage>
</organism>
<evidence type="ECO:0000313" key="5">
    <source>
        <dbReference type="Proteomes" id="UP000191820"/>
    </source>
</evidence>
<evidence type="ECO:0000313" key="4">
    <source>
        <dbReference type="EMBL" id="ARD20852.1"/>
    </source>
</evidence>
<evidence type="ECO:0000259" key="2">
    <source>
        <dbReference type="Pfam" id="PF26107"/>
    </source>
</evidence>
<dbReference type="InterPro" id="IPR016634">
    <property type="entry name" value="CapW-like"/>
</dbReference>
<accession>A0ABN4Y8W6</accession>
<dbReference type="InterPro" id="IPR059019">
    <property type="entry name" value="WHD_CapW"/>
</dbReference>
<dbReference type="InterPro" id="IPR026881">
    <property type="entry name" value="WYL_dom"/>
</dbReference>
<sequence>MTNTYSFYQLQSEIKINAERLAYIDFKLRFTGVIKRQDLYNEFGLAEAAASRMITLYKQYRKDNFFYDSKVKVNSIKLDSYVPLIPLDSETGLGMLANGFNKNKMSDRPVLEYKRIGRISNQLNIENVSVITRAMSNHQAISCKYISGNSSNYKARELVPLSLMNDGKNWKFRAYDRSEKNKEKRFKNFNFSRVASVENVQGDSKKGLAYESLKDDYLWNLQVPIALELHPSLNEEQKQTVRKDFGLSPEDSEIFLTESAALVWILTKLWFIDVGKDNNEELFYNFELKNREMLKNYI</sequence>
<dbReference type="EMBL" id="CP020472">
    <property type="protein sequence ID" value="ARD20852.1"/>
    <property type="molecule type" value="Genomic_DNA"/>
</dbReference>
<protein>
    <submittedName>
        <fullName evidence="4">Transcriptional regulator</fullName>
    </submittedName>
</protein>
<dbReference type="Pfam" id="PF26107">
    <property type="entry name" value="BrxR_CTD"/>
    <property type="match status" value="1"/>
</dbReference>
<reference evidence="4 5" key="1">
    <citation type="submission" date="2017-03" db="EMBL/GenBank/DDBJ databases">
        <title>Genome sequencing of Shewanella japonica KCTC 22435.</title>
        <authorList>
            <person name="Kim K.M."/>
        </authorList>
    </citation>
    <scope>NUCLEOTIDE SEQUENCE [LARGE SCALE GENOMIC DNA]</scope>
    <source>
        <strain evidence="4 5">KCTC 22435</strain>
    </source>
</reference>
<dbReference type="Pfam" id="PF13280">
    <property type="entry name" value="WYL"/>
    <property type="match status" value="1"/>
</dbReference>
<feature type="domain" description="DNA-binding transcriptional repressor CapW C-terminal dimerisation" evidence="2">
    <location>
        <begin position="223"/>
        <end position="292"/>
    </location>
</feature>
<proteinExistence type="predicted"/>
<dbReference type="PIRSF" id="PIRSF015558">
    <property type="entry name" value="Txn_reg_DeoR_prd"/>
    <property type="match status" value="1"/>
</dbReference>
<dbReference type="Proteomes" id="UP000191820">
    <property type="component" value="Chromosome"/>
</dbReference>
<feature type="domain" description="DNA-binding transcriptional repressor CapW winged helix-turn-helix" evidence="3">
    <location>
        <begin position="19"/>
        <end position="73"/>
    </location>
</feature>
<dbReference type="PROSITE" id="PS52050">
    <property type="entry name" value="WYL"/>
    <property type="match status" value="1"/>
</dbReference>
<evidence type="ECO:0000259" key="3">
    <source>
        <dbReference type="Pfam" id="PF26109"/>
    </source>
</evidence>